<gene>
    <name evidence="2" type="ORF">BLA18109_06226</name>
</gene>
<reference evidence="2 3" key="1">
    <citation type="submission" date="2019-09" db="EMBL/GenBank/DDBJ databases">
        <authorList>
            <person name="Depoorter E."/>
        </authorList>
    </citation>
    <scope>NUCLEOTIDE SEQUENCE [LARGE SCALE GENOMIC DNA]</scope>
    <source>
        <strain evidence="2">R-18109</strain>
    </source>
</reference>
<evidence type="ECO:0000313" key="3">
    <source>
        <dbReference type="Proteomes" id="UP000494260"/>
    </source>
</evidence>
<feature type="coiled-coil region" evidence="1">
    <location>
        <begin position="485"/>
        <end position="519"/>
    </location>
</feature>
<evidence type="ECO:0000313" key="2">
    <source>
        <dbReference type="EMBL" id="VWD24982.1"/>
    </source>
</evidence>
<keyword evidence="1" id="KW-0175">Coiled coil</keyword>
<dbReference type="RefSeq" id="WP_174953918.1">
    <property type="nucleotide sequence ID" value="NZ_CABVQH010000028.1"/>
</dbReference>
<evidence type="ECO:0008006" key="4">
    <source>
        <dbReference type="Google" id="ProtNLM"/>
    </source>
</evidence>
<protein>
    <recommendedName>
        <fullName evidence="4">Sulfotransferase domain-containing protein</fullName>
    </recommendedName>
</protein>
<feature type="coiled-coil region" evidence="1">
    <location>
        <begin position="557"/>
        <end position="598"/>
    </location>
</feature>
<dbReference type="Proteomes" id="UP000494260">
    <property type="component" value="Unassembled WGS sequence"/>
</dbReference>
<name>A0A6P2YRP7_BURL3</name>
<sequence length="602" mass="67301">MKPTLFLHAGGPKTGSSALQSFLEFNSEKLGVHGVGYLNKAGMLFEHQISSGNGEMLREAICDEGNDGASIAAIIRCYFGEHSSAICSSELFSEFSPENWRLLADVCRGEGIQLRVIFYVRDVIPFMKSVYDQLIKRHGMCEDFEVWVDTAEWLHVSTLKSLSEVLSDDELTVISYEAIDKRVIDSFMELIGVSSLEKQDRIVNRSLTGVERELLRRVNREFGGSFSEEISDRMIYAEPLAKSDSVEIAEGVEGALATRYGVDIAWVNGKFFGGADVVSLSGERNNAGHRASTAQVSLKVEGEMASHETRARDLVLDWALEKIALIQQSSASHVASALLNIDWHLASDPVIPEDFDPIAYLLNNTDILTAGTSPYAHFIAHGRYEIGRIWTAGPNGGWSRAKEGFAEKTRELIELREELACERIKSDAECAKVALDARGEVEALLRQLAERERNYAEDLAHAHSRIDRERVASIEAAEKTYTPLIEEHARRTGALEQRLQDVQGQLDNSRQEIELLLRQELERSHAHAEQIARLRSGMDDERAALIDAANKKQSTLVEVFEKRASILESELARMRNQFEASRGEIEALLRRTAELERQSAHE</sequence>
<dbReference type="SUPFAM" id="SSF52540">
    <property type="entry name" value="P-loop containing nucleoside triphosphate hydrolases"/>
    <property type="match status" value="1"/>
</dbReference>
<proteinExistence type="predicted"/>
<accession>A0A6P2YRP7</accession>
<dbReference type="EMBL" id="CABVQH010000028">
    <property type="protein sequence ID" value="VWD24982.1"/>
    <property type="molecule type" value="Genomic_DNA"/>
</dbReference>
<dbReference type="AlphaFoldDB" id="A0A6P2YRP7"/>
<organism evidence="2 3">
    <name type="scientific">Burkholderia lata (strain ATCC 17760 / DSM 23089 / LMG 22485 / NCIMB 9086 / R18194 / 383)</name>
    <dbReference type="NCBI Taxonomy" id="482957"/>
    <lineage>
        <taxon>Bacteria</taxon>
        <taxon>Pseudomonadati</taxon>
        <taxon>Pseudomonadota</taxon>
        <taxon>Betaproteobacteria</taxon>
        <taxon>Burkholderiales</taxon>
        <taxon>Burkholderiaceae</taxon>
        <taxon>Burkholderia</taxon>
        <taxon>Burkholderia cepacia complex</taxon>
    </lineage>
</organism>
<dbReference type="InterPro" id="IPR027417">
    <property type="entry name" value="P-loop_NTPase"/>
</dbReference>
<evidence type="ECO:0000256" key="1">
    <source>
        <dbReference type="SAM" id="Coils"/>
    </source>
</evidence>